<organism evidence="2 3">
    <name type="scientific">Spinacia oleracea</name>
    <name type="common">Spinach</name>
    <dbReference type="NCBI Taxonomy" id="3562"/>
    <lineage>
        <taxon>Eukaryota</taxon>
        <taxon>Viridiplantae</taxon>
        <taxon>Streptophyta</taxon>
        <taxon>Embryophyta</taxon>
        <taxon>Tracheophyta</taxon>
        <taxon>Spermatophyta</taxon>
        <taxon>Magnoliopsida</taxon>
        <taxon>eudicotyledons</taxon>
        <taxon>Gunneridae</taxon>
        <taxon>Pentapetalae</taxon>
        <taxon>Caryophyllales</taxon>
        <taxon>Chenopodiaceae</taxon>
        <taxon>Chenopodioideae</taxon>
        <taxon>Anserineae</taxon>
        <taxon>Spinacia</taxon>
    </lineage>
</organism>
<dbReference type="InterPro" id="IPR035940">
    <property type="entry name" value="CAP_sf"/>
</dbReference>
<gene>
    <name evidence="3" type="primary">LOC130462391</name>
</gene>
<dbReference type="InterPro" id="IPR014044">
    <property type="entry name" value="CAP_dom"/>
</dbReference>
<dbReference type="SUPFAM" id="SSF55797">
    <property type="entry name" value="PR-1-like"/>
    <property type="match status" value="1"/>
</dbReference>
<dbReference type="Pfam" id="PF00188">
    <property type="entry name" value="CAP"/>
    <property type="match status" value="1"/>
</dbReference>
<feature type="domain" description="SCP" evidence="1">
    <location>
        <begin position="53"/>
        <end position="185"/>
    </location>
</feature>
<name>A0ABM3QT21_SPIOL</name>
<dbReference type="CDD" id="cd05381">
    <property type="entry name" value="CAP_PR-1"/>
    <property type="match status" value="1"/>
</dbReference>
<proteinExistence type="predicted"/>
<protein>
    <submittedName>
        <fullName evidence="3">Pathogenesis-related protein 1C-like</fullName>
    </submittedName>
</protein>
<dbReference type="PANTHER" id="PTHR10334">
    <property type="entry name" value="CYSTEINE-RICH SECRETORY PROTEIN-RELATED"/>
    <property type="match status" value="1"/>
</dbReference>
<evidence type="ECO:0000313" key="2">
    <source>
        <dbReference type="Proteomes" id="UP000813463"/>
    </source>
</evidence>
<dbReference type="Gene3D" id="3.40.33.10">
    <property type="entry name" value="CAP"/>
    <property type="match status" value="1"/>
</dbReference>
<dbReference type="SMART" id="SM00198">
    <property type="entry name" value="SCP"/>
    <property type="match status" value="1"/>
</dbReference>
<keyword evidence="2" id="KW-1185">Reference proteome</keyword>
<evidence type="ECO:0000259" key="1">
    <source>
        <dbReference type="SMART" id="SM00198"/>
    </source>
</evidence>
<dbReference type="RefSeq" id="XP_056686513.1">
    <property type="nucleotide sequence ID" value="XM_056830535.1"/>
</dbReference>
<dbReference type="GeneID" id="130462391"/>
<dbReference type="PRINTS" id="PR00837">
    <property type="entry name" value="V5TPXLIKE"/>
</dbReference>
<reference evidence="3" key="2">
    <citation type="submission" date="2025-08" db="UniProtKB">
        <authorList>
            <consortium name="RefSeq"/>
        </authorList>
    </citation>
    <scope>IDENTIFICATION</scope>
    <source>
        <tissue evidence="3">Leaf</tissue>
    </source>
</reference>
<evidence type="ECO:0000313" key="3">
    <source>
        <dbReference type="RefSeq" id="XP_056686513.1"/>
    </source>
</evidence>
<accession>A0ABM3QT21</accession>
<dbReference type="InterPro" id="IPR001283">
    <property type="entry name" value="CRISP-related"/>
</dbReference>
<sequence>MLHALISICTIVEKLNHEEKQAHELLICRFSNLFAIKSRSLFLCIKYTTHKLKYTKQFLDVHNAARAQVGVPPLKWNTTLATFAQNLADKVKQTSDDLVRSGSPYGENKAAGYDAFTAVDAVNQLVEEKKNYDHNSNVCLKGKECKHYKQVVWKDSLSVGCASIIFGAGWPFVVCKYYPPGNVPGKLPY</sequence>
<dbReference type="Proteomes" id="UP000813463">
    <property type="component" value="Chromosome 6"/>
</dbReference>
<reference evidence="2" key="1">
    <citation type="journal article" date="2021" name="Nat. Commun.">
        <title>Genomic analyses provide insights into spinach domestication and the genetic basis of agronomic traits.</title>
        <authorList>
            <person name="Cai X."/>
            <person name="Sun X."/>
            <person name="Xu C."/>
            <person name="Sun H."/>
            <person name="Wang X."/>
            <person name="Ge C."/>
            <person name="Zhang Z."/>
            <person name="Wang Q."/>
            <person name="Fei Z."/>
            <person name="Jiao C."/>
            <person name="Wang Q."/>
        </authorList>
    </citation>
    <scope>NUCLEOTIDE SEQUENCE [LARGE SCALE GENOMIC DNA]</scope>
    <source>
        <strain evidence="2">cv. Varoflay</strain>
    </source>
</reference>